<keyword evidence="3" id="KW-1185">Reference proteome</keyword>
<gene>
    <name evidence="2" type="ORF">NHX12_029433</name>
</gene>
<reference evidence="2" key="1">
    <citation type="submission" date="2022-07" db="EMBL/GenBank/DDBJ databases">
        <title>Chromosome-level genome of Muraenolepis orangiensis.</title>
        <authorList>
            <person name="Kim J."/>
        </authorList>
    </citation>
    <scope>NUCLEOTIDE SEQUENCE</scope>
    <source>
        <strain evidence="2">KU_S4_2022</strain>
        <tissue evidence="2">Muscle</tissue>
    </source>
</reference>
<feature type="compositionally biased region" description="Polar residues" evidence="1">
    <location>
        <begin position="177"/>
        <end position="187"/>
    </location>
</feature>
<feature type="region of interest" description="Disordered" evidence="1">
    <location>
        <begin position="1"/>
        <end position="187"/>
    </location>
</feature>
<protein>
    <submittedName>
        <fullName evidence="2">Uncharacterized protein</fullName>
    </submittedName>
</protein>
<name>A0A9Q0INK6_9TELE</name>
<organism evidence="2 3">
    <name type="scientific">Muraenolepis orangiensis</name>
    <name type="common">Patagonian moray cod</name>
    <dbReference type="NCBI Taxonomy" id="630683"/>
    <lineage>
        <taxon>Eukaryota</taxon>
        <taxon>Metazoa</taxon>
        <taxon>Chordata</taxon>
        <taxon>Craniata</taxon>
        <taxon>Vertebrata</taxon>
        <taxon>Euteleostomi</taxon>
        <taxon>Actinopterygii</taxon>
        <taxon>Neopterygii</taxon>
        <taxon>Teleostei</taxon>
        <taxon>Neoteleostei</taxon>
        <taxon>Acanthomorphata</taxon>
        <taxon>Zeiogadaria</taxon>
        <taxon>Gadariae</taxon>
        <taxon>Gadiformes</taxon>
        <taxon>Muraenolepidoidei</taxon>
        <taxon>Muraenolepididae</taxon>
        <taxon>Muraenolepis</taxon>
    </lineage>
</organism>
<accession>A0A9Q0INK6</accession>
<proteinExistence type="predicted"/>
<comment type="caution">
    <text evidence="2">The sequence shown here is derived from an EMBL/GenBank/DDBJ whole genome shotgun (WGS) entry which is preliminary data.</text>
</comment>
<evidence type="ECO:0000313" key="2">
    <source>
        <dbReference type="EMBL" id="KAJ3604693.1"/>
    </source>
</evidence>
<evidence type="ECO:0000256" key="1">
    <source>
        <dbReference type="SAM" id="MobiDB-lite"/>
    </source>
</evidence>
<evidence type="ECO:0000313" key="3">
    <source>
        <dbReference type="Proteomes" id="UP001148018"/>
    </source>
</evidence>
<dbReference type="Proteomes" id="UP001148018">
    <property type="component" value="Unassembled WGS sequence"/>
</dbReference>
<feature type="compositionally biased region" description="Pro residues" evidence="1">
    <location>
        <begin position="54"/>
        <end position="71"/>
    </location>
</feature>
<feature type="compositionally biased region" description="Polar residues" evidence="1">
    <location>
        <begin position="91"/>
        <end position="110"/>
    </location>
</feature>
<dbReference type="AlphaFoldDB" id="A0A9Q0INK6"/>
<sequence>MLAFITTTEHRTHKRWSRPEKPHLLNPVSLGGGPGPVQGGLISCGTARCRFHSLPPPPPPPPPPPLPPPNPCQRRRERDTVAAPAPGTDALNASSPGLDTGTGISTQDPTVSRAEAEFLFLGPSSQGNQNAPPPRADGRRPRGGGTGRAPVGRHPPEMICPAPAQRGAGREKGPLISSLQRTTNVSE</sequence>
<dbReference type="EMBL" id="JANIIK010000044">
    <property type="protein sequence ID" value="KAJ3604693.1"/>
    <property type="molecule type" value="Genomic_DNA"/>
</dbReference>